<keyword evidence="2" id="KW-0812">Transmembrane</keyword>
<feature type="transmembrane region" description="Helical" evidence="2">
    <location>
        <begin position="102"/>
        <end position="121"/>
    </location>
</feature>
<dbReference type="Proteomes" id="UP000019753">
    <property type="component" value="Unassembled WGS sequence"/>
</dbReference>
<keyword evidence="2" id="KW-0472">Membrane</keyword>
<sequence length="156" mass="15559">MHLPLTPPSAQSGGPRTKGLSRLGRRTLRAGADRRRADRRRLLVGLAAAPLLFLAYAGLGGALTSAPGPAWLVVVGAVAFAGAAVLADYVPRAGQRVRDAVGCAPCAAMPVLTTVGAGLLIASAPGSTPMALAALSIVAFGLVQRRGAPVAACSTS</sequence>
<name>A0A021VPA3_9CELL</name>
<accession>A0A021VPA3</accession>
<organism evidence="3 4">
    <name type="scientific">Actinotalea ferrariae CF5-4</name>
    <dbReference type="NCBI Taxonomy" id="948458"/>
    <lineage>
        <taxon>Bacteria</taxon>
        <taxon>Bacillati</taxon>
        <taxon>Actinomycetota</taxon>
        <taxon>Actinomycetes</taxon>
        <taxon>Micrococcales</taxon>
        <taxon>Cellulomonadaceae</taxon>
        <taxon>Actinotalea</taxon>
    </lineage>
</organism>
<dbReference type="OrthoDB" id="5149913at2"/>
<protein>
    <submittedName>
        <fullName evidence="3">Uncharacterized protein</fullName>
    </submittedName>
</protein>
<evidence type="ECO:0000256" key="1">
    <source>
        <dbReference type="SAM" id="MobiDB-lite"/>
    </source>
</evidence>
<keyword evidence="4" id="KW-1185">Reference proteome</keyword>
<evidence type="ECO:0000313" key="3">
    <source>
        <dbReference type="EMBL" id="EYR62986.1"/>
    </source>
</evidence>
<dbReference type="RefSeq" id="WP_034226783.1">
    <property type="nucleotide sequence ID" value="NZ_AXCW01000141.1"/>
</dbReference>
<feature type="transmembrane region" description="Helical" evidence="2">
    <location>
        <begin position="127"/>
        <end position="143"/>
    </location>
</feature>
<feature type="transmembrane region" description="Helical" evidence="2">
    <location>
        <begin position="42"/>
        <end position="64"/>
    </location>
</feature>
<comment type="caution">
    <text evidence="3">The sequence shown here is derived from an EMBL/GenBank/DDBJ whole genome shotgun (WGS) entry which is preliminary data.</text>
</comment>
<dbReference type="AlphaFoldDB" id="A0A021VPA3"/>
<feature type="transmembrane region" description="Helical" evidence="2">
    <location>
        <begin position="70"/>
        <end position="90"/>
    </location>
</feature>
<keyword evidence="2" id="KW-1133">Transmembrane helix</keyword>
<feature type="region of interest" description="Disordered" evidence="1">
    <location>
        <begin position="1"/>
        <end position="32"/>
    </location>
</feature>
<evidence type="ECO:0000313" key="4">
    <source>
        <dbReference type="Proteomes" id="UP000019753"/>
    </source>
</evidence>
<gene>
    <name evidence="3" type="ORF">N866_03840</name>
</gene>
<evidence type="ECO:0000256" key="2">
    <source>
        <dbReference type="SAM" id="Phobius"/>
    </source>
</evidence>
<reference evidence="3 4" key="1">
    <citation type="submission" date="2014-01" db="EMBL/GenBank/DDBJ databases">
        <title>Actinotalea ferrariae CF5-4.</title>
        <authorList>
            <person name="Chen F."/>
            <person name="Li Y."/>
            <person name="Wang G."/>
        </authorList>
    </citation>
    <scope>NUCLEOTIDE SEQUENCE [LARGE SCALE GENOMIC DNA]</scope>
    <source>
        <strain evidence="3 4">CF5-4</strain>
    </source>
</reference>
<proteinExistence type="predicted"/>
<dbReference type="EMBL" id="AXCW01000141">
    <property type="protein sequence ID" value="EYR62986.1"/>
    <property type="molecule type" value="Genomic_DNA"/>
</dbReference>